<dbReference type="PANTHER" id="PTHR10151:SF120">
    <property type="entry name" value="BIS(5'-ADENOSYL)-TRIPHOSPHATASE"/>
    <property type="match status" value="1"/>
</dbReference>
<organism evidence="1 2">
    <name type="scientific">Aerosakkonema funiforme FACHB-1375</name>
    <dbReference type="NCBI Taxonomy" id="2949571"/>
    <lineage>
        <taxon>Bacteria</taxon>
        <taxon>Bacillati</taxon>
        <taxon>Cyanobacteriota</taxon>
        <taxon>Cyanophyceae</taxon>
        <taxon>Oscillatoriophycideae</taxon>
        <taxon>Aerosakkonematales</taxon>
        <taxon>Aerosakkonemataceae</taxon>
        <taxon>Aerosakkonema</taxon>
    </lineage>
</organism>
<reference evidence="1" key="2">
    <citation type="submission" date="2020-08" db="EMBL/GenBank/DDBJ databases">
        <authorList>
            <person name="Chen M."/>
            <person name="Teng W."/>
            <person name="Zhao L."/>
            <person name="Hu C."/>
            <person name="Zhou Y."/>
            <person name="Han B."/>
            <person name="Song L."/>
            <person name="Shu W."/>
        </authorList>
    </citation>
    <scope>NUCLEOTIDE SEQUENCE</scope>
    <source>
        <strain evidence="1">FACHB-1375</strain>
    </source>
</reference>
<evidence type="ECO:0000313" key="2">
    <source>
        <dbReference type="Proteomes" id="UP000641646"/>
    </source>
</evidence>
<protein>
    <submittedName>
        <fullName evidence="1">Alkaline phosphatase family protein</fullName>
    </submittedName>
</protein>
<dbReference type="PANTHER" id="PTHR10151">
    <property type="entry name" value="ECTONUCLEOTIDE PYROPHOSPHATASE/PHOSPHODIESTERASE"/>
    <property type="match status" value="1"/>
</dbReference>
<dbReference type="Gene3D" id="3.40.720.10">
    <property type="entry name" value="Alkaline Phosphatase, subunit A"/>
    <property type="match status" value="2"/>
</dbReference>
<dbReference type="EMBL" id="JACJPW010000051">
    <property type="protein sequence ID" value="MBD2183267.1"/>
    <property type="molecule type" value="Genomic_DNA"/>
</dbReference>
<proteinExistence type="predicted"/>
<sequence>MNKVLMIGLDGGTFTLLKPLIEEGVMPFLKEFLSDGVNGDLISTLNPLTPPAWVSIYTGRSPEVHGIFDFMRSVAGDGKIVMFRPNNFEDIRCETIWSMISRHGKRVTTLNFFGMSPPQAVNGYLVSGFTTWKHLRSATYPPSLFETMKNLPNFDYKKLGMDIQEEKKAIWGLQEGKYEEWIKMHLERDKSWTDLLCYLMETDPTDLTAIVFDGPDKLQHLFWRYLLPELAENNLGAWDSQIRELCLQYYRQLDDSIERLVRIAGLDTNVIMVSDHGFGSSTEVVYMNEWLAQNGYLKWSEAAEIDPVGRIASDRSRDNKAMMMLDWNNTIAYAKTASSNGIFVKDVNTFGVGITDEEYVEFCTKLRQELLDYRHPVDGGQVFVNVYLNQARMEGKQSVESAPDLTVKLRDGGFVSILRHSEIVRQRKKPEGTHRPNGIFAARGPAIKSGEQLKSLSILDISPLLLYLLDLPVPTDLEGRVPTEILRDEKLINNPVELYGVTQLLEERTNQQEQQISDEEKEALLAQLKLLGYME</sequence>
<dbReference type="Pfam" id="PF01663">
    <property type="entry name" value="Phosphodiest"/>
    <property type="match status" value="1"/>
</dbReference>
<dbReference type="RefSeq" id="WP_190467255.1">
    <property type="nucleotide sequence ID" value="NZ_JACJPW010000051.1"/>
</dbReference>
<dbReference type="AlphaFoldDB" id="A0A926VIC6"/>
<comment type="caution">
    <text evidence="1">The sequence shown here is derived from an EMBL/GenBank/DDBJ whole genome shotgun (WGS) entry which is preliminary data.</text>
</comment>
<reference evidence="1" key="1">
    <citation type="journal article" date="2015" name="ISME J.">
        <title>Draft Genome Sequence of Streptomyces incarnatus NRRL8089, which Produces the Nucleoside Antibiotic Sinefungin.</title>
        <authorList>
            <person name="Oshima K."/>
            <person name="Hattori M."/>
            <person name="Shimizu H."/>
            <person name="Fukuda K."/>
            <person name="Nemoto M."/>
            <person name="Inagaki K."/>
            <person name="Tamura T."/>
        </authorList>
    </citation>
    <scope>NUCLEOTIDE SEQUENCE</scope>
    <source>
        <strain evidence="1">FACHB-1375</strain>
    </source>
</reference>
<dbReference type="GO" id="GO:0016787">
    <property type="term" value="F:hydrolase activity"/>
    <property type="evidence" value="ECO:0007669"/>
    <property type="project" value="UniProtKB-ARBA"/>
</dbReference>
<name>A0A926VIC6_9CYAN</name>
<evidence type="ECO:0000313" key="1">
    <source>
        <dbReference type="EMBL" id="MBD2183267.1"/>
    </source>
</evidence>
<dbReference type="Proteomes" id="UP000641646">
    <property type="component" value="Unassembled WGS sequence"/>
</dbReference>
<dbReference type="InterPro" id="IPR002591">
    <property type="entry name" value="Phosphodiest/P_Trfase"/>
</dbReference>
<keyword evidence="2" id="KW-1185">Reference proteome</keyword>
<accession>A0A926VIC6</accession>
<dbReference type="SUPFAM" id="SSF53649">
    <property type="entry name" value="Alkaline phosphatase-like"/>
    <property type="match status" value="1"/>
</dbReference>
<gene>
    <name evidence="1" type="ORF">H6G03_19735</name>
</gene>
<dbReference type="InterPro" id="IPR017850">
    <property type="entry name" value="Alkaline_phosphatase_core_sf"/>
</dbReference>